<dbReference type="AlphaFoldDB" id="A0A5A8DTV3"/>
<evidence type="ECO:0000313" key="4">
    <source>
        <dbReference type="Proteomes" id="UP000325113"/>
    </source>
</evidence>
<feature type="chain" id="PRO_5023132238" description="VCBS repeat-containing protein" evidence="2">
    <location>
        <begin position="22"/>
        <end position="521"/>
    </location>
</feature>
<comment type="caution">
    <text evidence="3">The sequence shown here is derived from an EMBL/GenBank/DDBJ whole genome shotgun (WGS) entry which is preliminary data.</text>
</comment>
<reference evidence="3 4" key="1">
    <citation type="submission" date="2019-07" db="EMBL/GenBank/DDBJ databases">
        <title>Genomes of Cafeteria roenbergensis.</title>
        <authorList>
            <person name="Fischer M.G."/>
            <person name="Hackl T."/>
            <person name="Roman M."/>
        </authorList>
    </citation>
    <scope>NUCLEOTIDE SEQUENCE [LARGE SCALE GENOMIC DNA]</scope>
    <source>
        <strain evidence="3 4">Cflag</strain>
    </source>
</reference>
<protein>
    <recommendedName>
        <fullName evidence="5">VCBS repeat-containing protein</fullName>
    </recommendedName>
</protein>
<dbReference type="SMART" id="SM00191">
    <property type="entry name" value="Int_alpha"/>
    <property type="match status" value="4"/>
</dbReference>
<keyword evidence="2" id="KW-0732">Signal</keyword>
<feature type="repeat" description="FG-GAP" evidence="1">
    <location>
        <begin position="98"/>
        <end position="157"/>
    </location>
</feature>
<dbReference type="InterPro" id="IPR028994">
    <property type="entry name" value="Integrin_alpha_N"/>
</dbReference>
<dbReference type="Gene3D" id="2.130.10.130">
    <property type="entry name" value="Integrin alpha, N-terminal"/>
    <property type="match status" value="2"/>
</dbReference>
<dbReference type="PANTHER" id="PTHR36220:SF1">
    <property type="entry name" value="GAMMA TUBULIN COMPLEX COMPONENT C-TERMINAL DOMAIN-CONTAINING PROTEIN"/>
    <property type="match status" value="1"/>
</dbReference>
<dbReference type="PANTHER" id="PTHR36220">
    <property type="entry name" value="UNNAMED PRODUCT"/>
    <property type="match status" value="1"/>
</dbReference>
<dbReference type="EMBL" id="VLTM01000001">
    <property type="protein sequence ID" value="KAA0168912.1"/>
    <property type="molecule type" value="Genomic_DNA"/>
</dbReference>
<dbReference type="PROSITE" id="PS51470">
    <property type="entry name" value="FG_GAP"/>
    <property type="match status" value="1"/>
</dbReference>
<sequence length="521" mass="51407">MRYGLAAAVLVAAALAATVAGGSVKVSGQHALFGDSAPTGNRSGFGGALEWVGGMGAIDGNVSTRTLAVGSPLDSTLAEHAGAITVAVVDAGGLPIRQHRIIDPSGSPGDAFGSALAWIGEDLNGDSKLNELAVGAPGRGSQGAVVILSLGSNGSASTLAVIEPGDGAALGFGSVLAWIPRDLDGDGFMAQMLVAAPQSHSGDAFVFSVVFNDTGGVRSIRSHNLGAAGDDSGTAVALAVMARDVDGNVSTAEILVGVPSATAPGNVTHAGAVHLLSVDAFGQFVSDQPLSASSTPVTGQRYGCSVAWTAADLDSDPWTSEAAVASCPAWPQNSSVSVISISQSGSAWETASWSLSEPLAGPTLPMGWSDIDVDGDGAINDLLVGSPSAPGGGSIKVFSVDLYEGAKLTGSIEAGTSGLPANATTGGMLLGAVLARPVLAGNLVATAFRDHADQDAVMVLALDNRTRSPAGSNCSDGACPPMNCSGGACPPMNCSGGACPPMNCSGGACPPMNCSGGRARR</sequence>
<dbReference type="InterPro" id="IPR013519">
    <property type="entry name" value="Int_alpha_beta-p"/>
</dbReference>
<dbReference type="Proteomes" id="UP000325113">
    <property type="component" value="Unassembled WGS sequence"/>
</dbReference>
<proteinExistence type="predicted"/>
<evidence type="ECO:0000313" key="3">
    <source>
        <dbReference type="EMBL" id="KAA0168912.1"/>
    </source>
</evidence>
<evidence type="ECO:0000256" key="1">
    <source>
        <dbReference type="PROSITE-ProRule" id="PRU00803"/>
    </source>
</evidence>
<evidence type="ECO:0008006" key="5">
    <source>
        <dbReference type="Google" id="ProtNLM"/>
    </source>
</evidence>
<evidence type="ECO:0000256" key="2">
    <source>
        <dbReference type="SAM" id="SignalP"/>
    </source>
</evidence>
<name>A0A5A8DTV3_CAFRO</name>
<feature type="signal peptide" evidence="2">
    <location>
        <begin position="1"/>
        <end position="21"/>
    </location>
</feature>
<organism evidence="3 4">
    <name type="scientific">Cafeteria roenbergensis</name>
    <name type="common">Marine flagellate</name>
    <dbReference type="NCBI Taxonomy" id="33653"/>
    <lineage>
        <taxon>Eukaryota</taxon>
        <taxon>Sar</taxon>
        <taxon>Stramenopiles</taxon>
        <taxon>Bigyra</taxon>
        <taxon>Opalozoa</taxon>
        <taxon>Bicosoecida</taxon>
        <taxon>Cafeteriaceae</taxon>
        <taxon>Cafeteria</taxon>
    </lineage>
</organism>
<dbReference type="SUPFAM" id="SSF69318">
    <property type="entry name" value="Integrin alpha N-terminal domain"/>
    <property type="match status" value="1"/>
</dbReference>
<gene>
    <name evidence="3" type="ORF">FNF31_00073</name>
</gene>
<accession>A0A5A8DTV3</accession>